<dbReference type="Pfam" id="PF07690">
    <property type="entry name" value="MFS_1"/>
    <property type="match status" value="1"/>
</dbReference>
<feature type="transmembrane region" description="Helical" evidence="6">
    <location>
        <begin position="203"/>
        <end position="225"/>
    </location>
</feature>
<feature type="domain" description="Major facilitator superfamily (MFS) profile" evidence="7">
    <location>
        <begin position="7"/>
        <end position="383"/>
    </location>
</feature>
<keyword evidence="4 6" id="KW-1133">Transmembrane helix</keyword>
<dbReference type="eggNOG" id="COG2814">
    <property type="taxonomic scope" value="Bacteria"/>
</dbReference>
<proteinExistence type="predicted"/>
<dbReference type="RefSeq" id="WP_012802270.1">
    <property type="nucleotide sequence ID" value="NC_013169.1"/>
</dbReference>
<name>C7NF31_KYTSD</name>
<dbReference type="HOGENOM" id="CLU_001265_61_5_11"/>
<dbReference type="Proteomes" id="UP000006666">
    <property type="component" value="Chromosome"/>
</dbReference>
<dbReference type="InterPro" id="IPR050189">
    <property type="entry name" value="MFS_Efflux_Transporters"/>
</dbReference>
<feature type="transmembrane region" description="Helical" evidence="6">
    <location>
        <begin position="72"/>
        <end position="92"/>
    </location>
</feature>
<feature type="transmembrane region" description="Helical" evidence="6">
    <location>
        <begin position="237"/>
        <end position="257"/>
    </location>
</feature>
<dbReference type="STRING" id="478801.Ksed_08010"/>
<keyword evidence="2" id="KW-1003">Cell membrane</keyword>
<reference evidence="8 9" key="1">
    <citation type="journal article" date="2009" name="Stand. Genomic Sci.">
        <title>Complete genome sequence of Kytococcus sedentarius type strain (541).</title>
        <authorList>
            <person name="Sims D."/>
            <person name="Brettin T."/>
            <person name="Detter J.C."/>
            <person name="Han C."/>
            <person name="Lapidus A."/>
            <person name="Copeland A."/>
            <person name="Glavina Del Rio T."/>
            <person name="Nolan M."/>
            <person name="Chen F."/>
            <person name="Lucas S."/>
            <person name="Tice H."/>
            <person name="Cheng J.F."/>
            <person name="Bruce D."/>
            <person name="Goodwin L."/>
            <person name="Pitluck S."/>
            <person name="Ovchinnikova G."/>
            <person name="Pati A."/>
            <person name="Ivanova N."/>
            <person name="Mavrommatis K."/>
            <person name="Chen A."/>
            <person name="Palaniappan K."/>
            <person name="D'haeseleer P."/>
            <person name="Chain P."/>
            <person name="Bristow J."/>
            <person name="Eisen J.A."/>
            <person name="Markowitz V."/>
            <person name="Hugenholtz P."/>
            <person name="Schneider S."/>
            <person name="Goker M."/>
            <person name="Pukall R."/>
            <person name="Kyrpides N.C."/>
            <person name="Klenk H.P."/>
        </authorList>
    </citation>
    <scope>NUCLEOTIDE SEQUENCE [LARGE SCALE GENOMIC DNA]</scope>
    <source>
        <strain evidence="9">ATCC 14392 / DSM 20547 / JCM 11482 / CCUG 33030 / NBRC 15357 / NCTC 11040 / CCM 314 / 541</strain>
    </source>
</reference>
<dbReference type="InterPro" id="IPR036259">
    <property type="entry name" value="MFS_trans_sf"/>
</dbReference>
<organism evidence="8 9">
    <name type="scientific">Kytococcus sedentarius (strain ATCC 14392 / DSM 20547 / JCM 11482 / CCUG 33030 / NBRC 15357 / NCTC 11040 / CCM 314 / 541)</name>
    <name type="common">Micrococcus sedentarius</name>
    <dbReference type="NCBI Taxonomy" id="478801"/>
    <lineage>
        <taxon>Bacteria</taxon>
        <taxon>Bacillati</taxon>
        <taxon>Actinomycetota</taxon>
        <taxon>Actinomycetes</taxon>
        <taxon>Micrococcales</taxon>
        <taxon>Kytococcaceae</taxon>
        <taxon>Kytococcus</taxon>
    </lineage>
</organism>
<dbReference type="GO" id="GO:0022857">
    <property type="term" value="F:transmembrane transporter activity"/>
    <property type="evidence" value="ECO:0007669"/>
    <property type="project" value="InterPro"/>
</dbReference>
<dbReference type="PROSITE" id="PS50850">
    <property type="entry name" value="MFS"/>
    <property type="match status" value="1"/>
</dbReference>
<feature type="transmembrane region" description="Helical" evidence="6">
    <location>
        <begin position="269"/>
        <end position="288"/>
    </location>
</feature>
<dbReference type="PANTHER" id="PTHR43124">
    <property type="entry name" value="PURINE EFFLUX PUMP PBUE"/>
    <property type="match status" value="1"/>
</dbReference>
<evidence type="ECO:0000256" key="5">
    <source>
        <dbReference type="ARBA" id="ARBA00023136"/>
    </source>
</evidence>
<dbReference type="Gene3D" id="1.20.1250.20">
    <property type="entry name" value="MFS general substrate transporter like domains"/>
    <property type="match status" value="1"/>
</dbReference>
<evidence type="ECO:0000256" key="3">
    <source>
        <dbReference type="ARBA" id="ARBA00022692"/>
    </source>
</evidence>
<evidence type="ECO:0000256" key="4">
    <source>
        <dbReference type="ARBA" id="ARBA00022989"/>
    </source>
</evidence>
<dbReference type="AlphaFoldDB" id="C7NF31"/>
<dbReference type="SUPFAM" id="SSF103473">
    <property type="entry name" value="MFS general substrate transporter"/>
    <property type="match status" value="1"/>
</dbReference>
<accession>C7NF31</accession>
<dbReference type="KEGG" id="kse:Ksed_08010"/>
<evidence type="ECO:0000313" key="9">
    <source>
        <dbReference type="Proteomes" id="UP000006666"/>
    </source>
</evidence>
<gene>
    <name evidence="8" type="ordered locus">Ksed_08010</name>
</gene>
<dbReference type="InterPro" id="IPR020846">
    <property type="entry name" value="MFS_dom"/>
</dbReference>
<feature type="transmembrane region" description="Helical" evidence="6">
    <location>
        <begin position="331"/>
        <end position="353"/>
    </location>
</feature>
<feature type="transmembrane region" description="Helical" evidence="6">
    <location>
        <begin position="359"/>
        <end position="380"/>
    </location>
</feature>
<comment type="subcellular location">
    <subcellularLocation>
        <location evidence="1">Cell membrane</location>
        <topology evidence="1">Multi-pass membrane protein</topology>
    </subcellularLocation>
</comment>
<evidence type="ECO:0000256" key="6">
    <source>
        <dbReference type="SAM" id="Phobius"/>
    </source>
</evidence>
<evidence type="ECO:0000313" key="8">
    <source>
        <dbReference type="EMBL" id="ACV05855.1"/>
    </source>
</evidence>
<keyword evidence="5 6" id="KW-0472">Membrane</keyword>
<feature type="transmembrane region" description="Helical" evidence="6">
    <location>
        <begin position="98"/>
        <end position="119"/>
    </location>
</feature>
<dbReference type="EMBL" id="CP001686">
    <property type="protein sequence ID" value="ACV05855.1"/>
    <property type="molecule type" value="Genomic_DNA"/>
</dbReference>
<feature type="transmembrane region" description="Helical" evidence="6">
    <location>
        <begin position="294"/>
        <end position="311"/>
    </location>
</feature>
<dbReference type="GO" id="GO:0005886">
    <property type="term" value="C:plasma membrane"/>
    <property type="evidence" value="ECO:0007669"/>
    <property type="project" value="UniProtKB-SubCell"/>
</dbReference>
<evidence type="ECO:0000256" key="1">
    <source>
        <dbReference type="ARBA" id="ARBA00004651"/>
    </source>
</evidence>
<protein>
    <submittedName>
        <fullName evidence="8">Arabinose efflux permease family protein</fullName>
    </submittedName>
</protein>
<evidence type="ECO:0000256" key="2">
    <source>
        <dbReference type="ARBA" id="ARBA00022475"/>
    </source>
</evidence>
<evidence type="ECO:0000259" key="7">
    <source>
        <dbReference type="PROSITE" id="PS50850"/>
    </source>
</evidence>
<feature type="transmembrane region" description="Helical" evidence="6">
    <location>
        <begin position="163"/>
        <end position="182"/>
    </location>
</feature>
<dbReference type="CDD" id="cd17324">
    <property type="entry name" value="MFS_NepI_like"/>
    <property type="match status" value="1"/>
</dbReference>
<feature type="transmembrane region" description="Helical" evidence="6">
    <location>
        <begin position="131"/>
        <end position="157"/>
    </location>
</feature>
<keyword evidence="3 6" id="KW-0812">Transmembrane</keyword>
<keyword evidence="9" id="KW-1185">Reference proteome</keyword>
<sequence length="394" mass="39694">MSRSPVWLAALFIATLALGTDEFVIAGVLNTVAADLGVTPGAAGQLVTGFAFAFALGAPVLAVWLDRYPRRLVLCGGLMVFVLANLGCAIAPDLAVLFGLRIVAGLSAAAVSTTAFAAAAEGAPEGRQGTYLSVVTAGLTVALFTGVPVGTWIAGAWGWRSTFLLIAAVAAVAAVIALTTMPRLPGAAASTLATRLAPLRRPAVLRMVAAIFLCGTGGLMFYTYLGPITVHTLGDDNALPILLLIVGLVGVVSALLGGRLTDAYGPRRARLAILGGHALALGLAAVLVIVGAPVWLFAIGIGLWSVFAWALNPPMQASTIAAAPEAAMTAVSLNISGLYLGTAVAGAIGGLTLDHLGASAIPFVGAVALVAAWLVAAPAIPTRTEPQRESAAQP</sequence>
<dbReference type="PANTHER" id="PTHR43124:SF10">
    <property type="entry name" value="PURINE EFFLUX PUMP PBUE"/>
    <property type="match status" value="1"/>
</dbReference>
<dbReference type="InterPro" id="IPR011701">
    <property type="entry name" value="MFS"/>
</dbReference>
<feature type="transmembrane region" description="Helical" evidence="6">
    <location>
        <begin position="42"/>
        <end position="65"/>
    </location>
</feature>